<dbReference type="RefSeq" id="WP_138340211.1">
    <property type="nucleotide sequence ID" value="NZ_JADMWJ010000018.1"/>
</dbReference>
<feature type="transmembrane region" description="Helical" evidence="1">
    <location>
        <begin position="28"/>
        <end position="46"/>
    </location>
</feature>
<accession>A0AAP3SXB0</accession>
<feature type="transmembrane region" description="Helical" evidence="1">
    <location>
        <begin position="175"/>
        <end position="206"/>
    </location>
</feature>
<organism evidence="2 3">
    <name type="scientific">Bacteroides ovatus</name>
    <dbReference type="NCBI Taxonomy" id="28116"/>
    <lineage>
        <taxon>Bacteria</taxon>
        <taxon>Pseudomonadati</taxon>
        <taxon>Bacteroidota</taxon>
        <taxon>Bacteroidia</taxon>
        <taxon>Bacteroidales</taxon>
        <taxon>Bacteroidaceae</taxon>
        <taxon>Bacteroides</taxon>
    </lineage>
</organism>
<feature type="transmembrane region" description="Helical" evidence="1">
    <location>
        <begin position="105"/>
        <end position="124"/>
    </location>
</feature>
<feature type="transmembrane region" description="Helical" evidence="1">
    <location>
        <begin position="218"/>
        <end position="237"/>
    </location>
</feature>
<name>A0AAP3SXB0_BACOV</name>
<dbReference type="GO" id="GO:0016020">
    <property type="term" value="C:membrane"/>
    <property type="evidence" value="ECO:0007669"/>
    <property type="project" value="UniProtKB-SubCell"/>
</dbReference>
<keyword evidence="1" id="KW-0812">Transmembrane</keyword>
<sequence length="378" mass="43552">MRNFLALVCLFIILYCNCCLFEQAPYPFYYNSFINVIPVALYLVLYRTKTNFKIDIKWIVLSFISFTLMTLIWGRNNGSTTLLLFSFMFIPQFFRSIQSQENAKYLIIFLFACEAGLCIYEYAIENNVFMAISTITDRSRFRSTGLWAHPLHNASIVSVTILLIIMSNLKLSRKILLLIIGIIVLFTFNGRASIISTSICTLLIVLQNPRQVFKIVRKHPILVGATIIMGIVLFGYLSSTDLGGKMFNAETRNMDDRSAGARFDLYAYVLNMNIEEWLFGFKNFDAIFLRNDFDYIESTQLSLILSMGGLIAIPFMIFQFIDLYHYFDNMRPRYRLIIILDIVVIGLSSESFVGLASWVMIYAAYTALFGNNYIKRTI</sequence>
<keyword evidence="1" id="KW-1133">Transmembrane helix</keyword>
<proteinExistence type="predicted"/>
<feature type="transmembrane region" description="Helical" evidence="1">
    <location>
        <begin position="145"/>
        <end position="169"/>
    </location>
</feature>
<feature type="transmembrane region" description="Helical" evidence="1">
    <location>
        <begin position="301"/>
        <end position="321"/>
    </location>
</feature>
<feature type="transmembrane region" description="Helical" evidence="1">
    <location>
        <begin position="58"/>
        <end position="74"/>
    </location>
</feature>
<evidence type="ECO:0000256" key="1">
    <source>
        <dbReference type="SAM" id="Phobius"/>
    </source>
</evidence>
<gene>
    <name evidence="2" type="ORF">PO240_25350</name>
</gene>
<evidence type="ECO:0000313" key="3">
    <source>
        <dbReference type="Proteomes" id="UP001214017"/>
    </source>
</evidence>
<comment type="caution">
    <text evidence="2">The sequence shown here is derived from an EMBL/GenBank/DDBJ whole genome shotgun (WGS) entry which is preliminary data.</text>
</comment>
<evidence type="ECO:0008006" key="4">
    <source>
        <dbReference type="Google" id="ProtNLM"/>
    </source>
</evidence>
<keyword evidence="1" id="KW-0472">Membrane</keyword>
<reference evidence="2" key="1">
    <citation type="submission" date="2022-10" db="EMBL/GenBank/DDBJ databases">
        <title>Human gut microbiome strain richness.</title>
        <authorList>
            <person name="Chen-Liaw A."/>
        </authorList>
    </citation>
    <scope>NUCLEOTIDE SEQUENCE</scope>
    <source>
        <strain evidence="2">F7_m1001271B151109d0_201107</strain>
    </source>
</reference>
<dbReference type="AlphaFoldDB" id="A0AAP3SXB0"/>
<dbReference type="Proteomes" id="UP001214017">
    <property type="component" value="Unassembled WGS sequence"/>
</dbReference>
<protein>
    <recommendedName>
        <fullName evidence="4">O-antigen ligase family protein</fullName>
    </recommendedName>
</protein>
<evidence type="ECO:0000313" key="2">
    <source>
        <dbReference type="EMBL" id="MDC2411201.1"/>
    </source>
</evidence>
<dbReference type="EMBL" id="JAQNWR010000028">
    <property type="protein sequence ID" value="MDC2411201.1"/>
    <property type="molecule type" value="Genomic_DNA"/>
</dbReference>